<sequence length="332" mass="34602">MSDLHQRGIGYPYASAAASPSPWQPSPWAPQRTDERRPAFTAHPAGAPTPFTGWTPPSSSAPPWPVASPAQWAPGAYPPPGRPRRTSRTYAIVGVVAAAVAMCAVVAVIATGSTPSQPAPQGSDTTTAPASPSLPPPSPAPTIAVNALTGLLPDPAAINAIMGTSAMVLVPDPAPDKMWTADIDRPDCLGTYHPAELANYQGSGWIAVQTQMLREPGENWTHSVSQAVISFASAQAATDFASQQGAKWQRCMGVAATVTDTTSHERYTFTVDRVDNQNGTLTARFTYEGLAGWGCQRALTAHNNVVIDVRACSDAPTDQAAKIAASIAGRAA</sequence>
<reference evidence="4 6" key="1">
    <citation type="submission" date="2015-03" db="EMBL/GenBank/DDBJ databases">
        <authorList>
            <person name="Urmite Genomes"/>
        </authorList>
    </citation>
    <scope>NUCLEOTIDE SEQUENCE [LARGE SCALE GENOMIC DNA]</scope>
    <source>
        <strain evidence="4 6">CSUR P1491</strain>
    </source>
</reference>
<feature type="compositionally biased region" description="Polar residues" evidence="1">
    <location>
        <begin position="113"/>
        <end position="122"/>
    </location>
</feature>
<geneLocation type="plasmid" evidence="5 7">
    <name>unnamed1</name>
</geneLocation>
<gene>
    <name evidence="4" type="ORF">BN1232_06240</name>
    <name evidence="5" type="ORF">MJO58_28280</name>
</gene>
<reference evidence="5" key="2">
    <citation type="submission" date="2022-08" db="EMBL/GenBank/DDBJ databases">
        <title>Complete genome sequence of 14 non-tuberculosis mycobacteria type-strains.</title>
        <authorList>
            <person name="Igarashi Y."/>
            <person name="Osugi A."/>
            <person name="Mitarai S."/>
        </authorList>
    </citation>
    <scope>NUCLEOTIDE SEQUENCE</scope>
    <source>
        <strain evidence="5">ATCC 51985</strain>
        <plasmid evidence="5">unnamed1</plasmid>
    </source>
</reference>
<dbReference type="InterPro" id="IPR026954">
    <property type="entry name" value="PknH-like_Extracell"/>
</dbReference>
<name>A0A0E4H5Z3_MYCLN</name>
<feature type="domain" description="PknH-like extracellular" evidence="3">
    <location>
        <begin position="144"/>
        <end position="330"/>
    </location>
</feature>
<feature type="transmembrane region" description="Helical" evidence="2">
    <location>
        <begin position="90"/>
        <end position="110"/>
    </location>
</feature>
<feature type="region of interest" description="Disordered" evidence="1">
    <location>
        <begin position="113"/>
        <end position="141"/>
    </location>
</feature>
<dbReference type="Proteomes" id="UP001055171">
    <property type="component" value="Plasmid unnamed1"/>
</dbReference>
<evidence type="ECO:0000259" key="3">
    <source>
        <dbReference type="Pfam" id="PF14032"/>
    </source>
</evidence>
<dbReference type="OrthoDB" id="4749785at2"/>
<dbReference type="GO" id="GO:0016301">
    <property type="term" value="F:kinase activity"/>
    <property type="evidence" value="ECO:0007669"/>
    <property type="project" value="UniProtKB-KW"/>
</dbReference>
<dbReference type="Gene3D" id="3.40.1000.70">
    <property type="entry name" value="PknH-like extracellular domain"/>
    <property type="match status" value="1"/>
</dbReference>
<keyword evidence="2" id="KW-0472">Membrane</keyword>
<keyword evidence="2" id="KW-1133">Transmembrane helix</keyword>
<organism evidence="4 6">
    <name type="scientific">Mycobacterium lentiflavum</name>
    <dbReference type="NCBI Taxonomy" id="141349"/>
    <lineage>
        <taxon>Bacteria</taxon>
        <taxon>Bacillati</taxon>
        <taxon>Actinomycetota</taxon>
        <taxon>Actinomycetes</taxon>
        <taxon>Mycobacteriales</taxon>
        <taxon>Mycobacteriaceae</taxon>
        <taxon>Mycobacterium</taxon>
        <taxon>Mycobacterium simiae complex</taxon>
    </lineage>
</organism>
<dbReference type="Proteomes" id="UP000199251">
    <property type="component" value="Unassembled WGS sequence"/>
</dbReference>
<keyword evidence="4" id="KW-0808">Transferase</keyword>
<feature type="region of interest" description="Disordered" evidence="1">
    <location>
        <begin position="1"/>
        <end position="67"/>
    </location>
</feature>
<keyword evidence="2" id="KW-0812">Transmembrane</keyword>
<evidence type="ECO:0000313" key="4">
    <source>
        <dbReference type="EMBL" id="CQD24519.1"/>
    </source>
</evidence>
<keyword evidence="5" id="KW-0614">Plasmid</keyword>
<evidence type="ECO:0000256" key="2">
    <source>
        <dbReference type="SAM" id="Phobius"/>
    </source>
</evidence>
<keyword evidence="7" id="KW-1185">Reference proteome</keyword>
<evidence type="ECO:0000313" key="7">
    <source>
        <dbReference type="Proteomes" id="UP001055171"/>
    </source>
</evidence>
<dbReference type="EMBL" id="CP092424">
    <property type="protein sequence ID" value="ULP45461.1"/>
    <property type="molecule type" value="Genomic_DNA"/>
</dbReference>
<keyword evidence="4" id="KW-0418">Kinase</keyword>
<dbReference type="EMBL" id="CTEE01000003">
    <property type="protein sequence ID" value="CQD24519.1"/>
    <property type="molecule type" value="Genomic_DNA"/>
</dbReference>
<evidence type="ECO:0000313" key="6">
    <source>
        <dbReference type="Proteomes" id="UP000199251"/>
    </source>
</evidence>
<dbReference type="InterPro" id="IPR038232">
    <property type="entry name" value="PknH-like_Extracell_sf"/>
</dbReference>
<dbReference type="Pfam" id="PF14032">
    <property type="entry name" value="PknH_C"/>
    <property type="match status" value="1"/>
</dbReference>
<feature type="compositionally biased region" description="Low complexity" evidence="1">
    <location>
        <begin position="11"/>
        <end position="21"/>
    </location>
</feature>
<dbReference type="RefSeq" id="WP_082811596.1">
    <property type="nucleotide sequence ID" value="NZ_CP092424.2"/>
</dbReference>
<accession>A0A0E4H5Z3</accession>
<dbReference type="AlphaFoldDB" id="A0A0E4H5Z3"/>
<dbReference type="STRING" id="141349.BN1232_06240"/>
<evidence type="ECO:0000313" key="5">
    <source>
        <dbReference type="EMBL" id="ULP45461.1"/>
    </source>
</evidence>
<evidence type="ECO:0000256" key="1">
    <source>
        <dbReference type="SAM" id="MobiDB-lite"/>
    </source>
</evidence>
<proteinExistence type="predicted"/>
<protein>
    <submittedName>
        <fullName evidence="5">Sensor domain-containing protein</fullName>
    </submittedName>
    <submittedName>
        <fullName evidence="4">Serine/threonine-protein kinase PknE</fullName>
    </submittedName>
</protein>